<dbReference type="EMBL" id="CAJPWZ010002323">
    <property type="protein sequence ID" value="CAG2235649.1"/>
    <property type="molecule type" value="Genomic_DNA"/>
</dbReference>
<sequence length="469" mass="55004">MYRNIARRVNRKGNMLVIIRQIVIYYDVIFFLILSRALYLSIPSTSENNGENTISVDRLVPNFLTNKKLFDLLDSRMEVYQRSADRSRLVTLAKTKVVVEKSASPKLADLESLTISDLKQLLDQRGIMYNSRSTKHDLIGAVIISGPVTIEALAHMKQIGDPKIGAVHEFNDFNIEETVEKHNESIFLINIWPQRLQSSYFNKLSWKALKRKLSYMDFKFGELDCDLKKRICMKRKWNISTLYLYTPGKENTTEYYITDDYSVHSIFSSIQNEINYRVKHISSWETFTSSKWAFYYGSKDKIAIRIILFTNMTLPPMFLSSLSVKYRDTVNFGMVNIASHKGRRILRQLKQKYWPLLLVVTKRGIFTYGKLQGEHFTYQELDFYLSNLLQDFQPIKQWYHKLPCFLDPTLIGLIIVWFKATHVFSRVGIIYEERNRGHQHDGDDVDNNDTMETVTHEAEQLRIINQKYN</sequence>
<keyword evidence="1" id="KW-0812">Transmembrane</keyword>
<reference evidence="2" key="1">
    <citation type="submission" date="2021-03" db="EMBL/GenBank/DDBJ databases">
        <authorList>
            <person name="Bekaert M."/>
        </authorList>
    </citation>
    <scope>NUCLEOTIDE SEQUENCE</scope>
</reference>
<dbReference type="GO" id="GO:0005783">
    <property type="term" value="C:endoplasmic reticulum"/>
    <property type="evidence" value="ECO:0007669"/>
    <property type="project" value="TreeGrafter"/>
</dbReference>
<evidence type="ECO:0000313" key="3">
    <source>
        <dbReference type="Proteomes" id="UP000683360"/>
    </source>
</evidence>
<dbReference type="GO" id="GO:0004842">
    <property type="term" value="F:ubiquitin-protein transferase activity"/>
    <property type="evidence" value="ECO:0007669"/>
    <property type="project" value="InterPro"/>
</dbReference>
<dbReference type="OrthoDB" id="6062605at2759"/>
<evidence type="ECO:0000256" key="1">
    <source>
        <dbReference type="SAM" id="Phobius"/>
    </source>
</evidence>
<gene>
    <name evidence="2" type="ORF">MEDL_48139</name>
</gene>
<evidence type="ECO:0000313" key="2">
    <source>
        <dbReference type="EMBL" id="CAG2235649.1"/>
    </source>
</evidence>
<protein>
    <submittedName>
        <fullName evidence="2">Uncharacterized protein</fullName>
    </submittedName>
</protein>
<feature type="transmembrane region" description="Helical" evidence="1">
    <location>
        <begin position="21"/>
        <end position="42"/>
    </location>
</feature>
<dbReference type="GO" id="GO:0036503">
    <property type="term" value="P:ERAD pathway"/>
    <property type="evidence" value="ECO:0007669"/>
    <property type="project" value="TreeGrafter"/>
</dbReference>
<dbReference type="AlphaFoldDB" id="A0A8S3TW64"/>
<keyword evidence="1" id="KW-0472">Membrane</keyword>
<dbReference type="PANTHER" id="PTHR15302:SF0">
    <property type="entry name" value="E3 UBIQUITIN-PROTEIN LIGASE RNF103"/>
    <property type="match status" value="1"/>
</dbReference>
<keyword evidence="3" id="KW-1185">Reference proteome</keyword>
<accession>A0A8S3TW64</accession>
<name>A0A8S3TW64_MYTED</name>
<dbReference type="Gene3D" id="3.40.30.10">
    <property type="entry name" value="Glutaredoxin"/>
    <property type="match status" value="1"/>
</dbReference>
<comment type="caution">
    <text evidence="2">The sequence shown here is derived from an EMBL/GenBank/DDBJ whole genome shotgun (WGS) entry which is preliminary data.</text>
</comment>
<dbReference type="GO" id="GO:0016567">
    <property type="term" value="P:protein ubiquitination"/>
    <property type="evidence" value="ECO:0007669"/>
    <property type="project" value="InterPro"/>
</dbReference>
<proteinExistence type="predicted"/>
<organism evidence="2 3">
    <name type="scientific">Mytilus edulis</name>
    <name type="common">Blue mussel</name>
    <dbReference type="NCBI Taxonomy" id="6550"/>
    <lineage>
        <taxon>Eukaryota</taxon>
        <taxon>Metazoa</taxon>
        <taxon>Spiralia</taxon>
        <taxon>Lophotrochozoa</taxon>
        <taxon>Mollusca</taxon>
        <taxon>Bivalvia</taxon>
        <taxon>Autobranchia</taxon>
        <taxon>Pteriomorphia</taxon>
        <taxon>Mytilida</taxon>
        <taxon>Mytiloidea</taxon>
        <taxon>Mytilidae</taxon>
        <taxon>Mytilinae</taxon>
        <taxon>Mytilus</taxon>
    </lineage>
</organism>
<dbReference type="InterPro" id="IPR042494">
    <property type="entry name" value="RNF103"/>
</dbReference>
<keyword evidence="1" id="KW-1133">Transmembrane helix</keyword>
<dbReference type="Proteomes" id="UP000683360">
    <property type="component" value="Unassembled WGS sequence"/>
</dbReference>
<dbReference type="PANTHER" id="PTHR15302">
    <property type="entry name" value="E3 UBIQUITIN-PROTEIN LIGASE RNF103"/>
    <property type="match status" value="1"/>
</dbReference>